<sequence length="360" mass="40564">MSAFPSLVDAAERRIDNFLPLRHLAAWLVIYGHSYPLGNNVLEQKDVLHAWLPGFSISRCAVFLFFAISGYLLTSSLLRHPSVLRYAWHRVLRIYPAYLVCLLLCVLALGACFTSWPLADYFLAPETREHLRHNLMPTSFVWTLPGVFESNPYPGVVNGSLWSLGLEVRWYFWLGLLLALGMVRRRRAFTVVVGAWLLHAAWQSIQGVPDPLGYRALAQTFLLAALAAQWGRYLRPSHRWAMTALVLLWLARAGDWIALAMPLVAVLFTLWVAYRLPRLCWPGNRDYSYGIFLYGFPVQQAVMATWPSLSPTALCVVSTVLVLPLALASWHLVERPALRWGTSRRPVRQAAIRAAGAEGG</sequence>
<feature type="domain" description="Acyltransferase 3" evidence="2">
    <location>
        <begin position="21"/>
        <end position="328"/>
    </location>
</feature>
<dbReference type="Pfam" id="PF01757">
    <property type="entry name" value="Acyl_transf_3"/>
    <property type="match status" value="1"/>
</dbReference>
<feature type="transmembrane region" description="Helical" evidence="1">
    <location>
        <begin position="188"/>
        <end position="205"/>
    </location>
</feature>
<keyword evidence="3" id="KW-0012">Acyltransferase</keyword>
<feature type="transmembrane region" description="Helical" evidence="1">
    <location>
        <begin position="246"/>
        <end position="274"/>
    </location>
</feature>
<feature type="transmembrane region" description="Helical" evidence="1">
    <location>
        <begin position="94"/>
        <end position="116"/>
    </location>
</feature>
<dbReference type="GO" id="GO:0016020">
    <property type="term" value="C:membrane"/>
    <property type="evidence" value="ECO:0007669"/>
    <property type="project" value="TreeGrafter"/>
</dbReference>
<dbReference type="GO" id="GO:0016747">
    <property type="term" value="F:acyltransferase activity, transferring groups other than amino-acyl groups"/>
    <property type="evidence" value="ECO:0007669"/>
    <property type="project" value="InterPro"/>
</dbReference>
<evidence type="ECO:0000259" key="2">
    <source>
        <dbReference type="Pfam" id="PF01757"/>
    </source>
</evidence>
<gene>
    <name evidence="3" type="ORF">WB794_02850</name>
</gene>
<dbReference type="EC" id="2.3.-.-" evidence="3"/>
<dbReference type="AlphaFoldDB" id="A0AAW9R353"/>
<organism evidence="3 4">
    <name type="scientific">Denitratimonas tolerans</name>
    <dbReference type="NCBI Taxonomy" id="1338420"/>
    <lineage>
        <taxon>Bacteria</taxon>
        <taxon>Pseudomonadati</taxon>
        <taxon>Pseudomonadota</taxon>
        <taxon>Gammaproteobacteria</taxon>
        <taxon>Lysobacterales</taxon>
        <taxon>Lysobacteraceae</taxon>
        <taxon>Denitratimonas</taxon>
    </lineage>
</organism>
<dbReference type="GO" id="GO:0009103">
    <property type="term" value="P:lipopolysaccharide biosynthetic process"/>
    <property type="evidence" value="ECO:0007669"/>
    <property type="project" value="TreeGrafter"/>
</dbReference>
<dbReference type="RefSeq" id="WP_337334333.1">
    <property type="nucleotide sequence ID" value="NZ_JBBDHC010000003.1"/>
</dbReference>
<keyword evidence="1" id="KW-1133">Transmembrane helix</keyword>
<accession>A0AAW9R353</accession>
<dbReference type="Proteomes" id="UP001364472">
    <property type="component" value="Unassembled WGS sequence"/>
</dbReference>
<keyword evidence="1" id="KW-0812">Transmembrane</keyword>
<feature type="transmembrane region" description="Helical" evidence="1">
    <location>
        <begin position="311"/>
        <end position="333"/>
    </location>
</feature>
<keyword evidence="3" id="KW-0808">Transferase</keyword>
<feature type="transmembrane region" description="Helical" evidence="1">
    <location>
        <begin position="161"/>
        <end position="181"/>
    </location>
</feature>
<keyword evidence="1" id="KW-0472">Membrane</keyword>
<dbReference type="InterPro" id="IPR002656">
    <property type="entry name" value="Acyl_transf_3_dom"/>
</dbReference>
<dbReference type="PANTHER" id="PTHR23028:SF53">
    <property type="entry name" value="ACYL_TRANSF_3 DOMAIN-CONTAINING PROTEIN"/>
    <property type="match status" value="1"/>
</dbReference>
<evidence type="ECO:0000256" key="1">
    <source>
        <dbReference type="SAM" id="Phobius"/>
    </source>
</evidence>
<feature type="transmembrane region" description="Helical" evidence="1">
    <location>
        <begin position="50"/>
        <end position="73"/>
    </location>
</feature>
<evidence type="ECO:0000313" key="3">
    <source>
        <dbReference type="EMBL" id="MEJ1248613.1"/>
    </source>
</evidence>
<reference evidence="3 4" key="1">
    <citation type="journal article" date="2016" name="Antonie Van Leeuwenhoek">
        <title>Denitratimonas tolerans gen. nov., sp. nov., a denitrifying bacterium isolated from a bioreactor for tannery wastewater treatment.</title>
        <authorList>
            <person name="Han S.I."/>
            <person name="Kim J.O."/>
            <person name="Lee Y.R."/>
            <person name="Ekpeghere K.I."/>
            <person name="Koh S.C."/>
            <person name="Whang K.S."/>
        </authorList>
    </citation>
    <scope>NUCLEOTIDE SEQUENCE [LARGE SCALE GENOMIC DNA]</scope>
    <source>
        <strain evidence="3 4">KACC 17565</strain>
    </source>
</reference>
<protein>
    <submittedName>
        <fullName evidence="3">Acyltransferase</fullName>
        <ecNumber evidence="3">2.3.-.-</ecNumber>
    </submittedName>
</protein>
<name>A0AAW9R353_9GAMM</name>
<comment type="caution">
    <text evidence="3">The sequence shown here is derived from an EMBL/GenBank/DDBJ whole genome shotgun (WGS) entry which is preliminary data.</text>
</comment>
<dbReference type="EMBL" id="JBBDHC010000003">
    <property type="protein sequence ID" value="MEJ1248613.1"/>
    <property type="molecule type" value="Genomic_DNA"/>
</dbReference>
<dbReference type="PANTHER" id="PTHR23028">
    <property type="entry name" value="ACETYLTRANSFERASE"/>
    <property type="match status" value="1"/>
</dbReference>
<keyword evidence="4" id="KW-1185">Reference proteome</keyword>
<proteinExistence type="predicted"/>
<evidence type="ECO:0000313" key="4">
    <source>
        <dbReference type="Proteomes" id="UP001364472"/>
    </source>
</evidence>
<dbReference type="InterPro" id="IPR050879">
    <property type="entry name" value="Acyltransferase_3"/>
</dbReference>